<sequence>MLGFGGSAGSSSVPTWSGAALGAGAGGLSIPMFASGTSSAPGVLAMVGEKGPELVNLPRGAQVFKPSSAENAGGSERPCCGHAGGCAGSSCRTCGLAAPPLRFAAWDRPKS</sequence>
<gene>
    <name evidence="1" type="ORF">BST63_27825</name>
</gene>
<comment type="caution">
    <text evidence="1">The sequence shown here is derived from an EMBL/GenBank/DDBJ whole genome shotgun (WGS) entry which is preliminary data.</text>
</comment>
<dbReference type="EMBL" id="NAFK01000173">
    <property type="protein sequence ID" value="OSJ23592.1"/>
    <property type="molecule type" value="Genomic_DNA"/>
</dbReference>
<keyword evidence="2" id="KW-1185">Reference proteome</keyword>
<name>A0ABX3WXF0_9BRAD</name>
<protein>
    <submittedName>
        <fullName evidence="1">Uncharacterized protein</fullName>
    </submittedName>
</protein>
<evidence type="ECO:0000313" key="1">
    <source>
        <dbReference type="EMBL" id="OSJ23592.1"/>
    </source>
</evidence>
<proteinExistence type="predicted"/>
<evidence type="ECO:0000313" key="2">
    <source>
        <dbReference type="Proteomes" id="UP000193884"/>
    </source>
</evidence>
<organism evidence="1 2">
    <name type="scientific">Bradyrhizobium canariense</name>
    <dbReference type="NCBI Taxonomy" id="255045"/>
    <lineage>
        <taxon>Bacteria</taxon>
        <taxon>Pseudomonadati</taxon>
        <taxon>Pseudomonadota</taxon>
        <taxon>Alphaproteobacteria</taxon>
        <taxon>Hyphomicrobiales</taxon>
        <taxon>Nitrobacteraceae</taxon>
        <taxon>Bradyrhizobium</taxon>
    </lineage>
</organism>
<reference evidence="1 2" key="1">
    <citation type="submission" date="2017-03" db="EMBL/GenBank/DDBJ databases">
        <title>Whole genome sequences of fourteen strains of Bradyrhizobium canariense and one strain of Bradyrhizobium japonicum isolated from Lupinus (Papilionoideae: Genisteae) species in Algeria.</title>
        <authorList>
            <person name="Crovadore J."/>
            <person name="Chekireb D."/>
            <person name="Brachmann A."/>
            <person name="Chablais R."/>
            <person name="Cochard B."/>
            <person name="Lefort F."/>
        </authorList>
    </citation>
    <scope>NUCLEOTIDE SEQUENCE [LARGE SCALE GENOMIC DNA]</scope>
    <source>
        <strain evidence="1 2">UBMAN05</strain>
    </source>
</reference>
<accession>A0ABX3WXF0</accession>
<dbReference type="Proteomes" id="UP000193884">
    <property type="component" value="Unassembled WGS sequence"/>
</dbReference>